<proteinExistence type="predicted"/>
<name>A0ABT4F7R8_9BACI</name>
<sequence>MNKLKAAQCVPLFLFSSSSYFIYGQNRSGQPVCSSVLERTKKVEMLEQKLNALTEEDPSAQSLHSVQFGHYLVLSRAIEREKGYVRWLQKTLEIIDSFIV</sequence>
<dbReference type="RefSeq" id="WP_008361860.1">
    <property type="nucleotide sequence ID" value="NZ_AMSH01000089.1"/>
</dbReference>
<comment type="caution">
    <text evidence="2">The sequence shown here is derived from an EMBL/GenBank/DDBJ whole genome shotgun (WGS) entry which is preliminary data.</text>
</comment>
<keyword evidence="3" id="KW-1185">Reference proteome</keyword>
<reference evidence="2 3" key="1">
    <citation type="submission" date="2022-05" db="EMBL/GenBank/DDBJ databases">
        <title>Genome Sequencing of Bee-Associated Microbes.</title>
        <authorList>
            <person name="Dunlap C."/>
        </authorList>
    </citation>
    <scope>NUCLEOTIDE SEQUENCE [LARGE SCALE GENOMIC DNA]</scope>
    <source>
        <strain evidence="2 3">CBP-1093</strain>
    </source>
</reference>
<evidence type="ECO:0000313" key="3">
    <source>
        <dbReference type="Proteomes" id="UP001527057"/>
    </source>
</evidence>
<accession>A0ABT4F7R8</accession>
<evidence type="ECO:0000313" key="2">
    <source>
        <dbReference type="EMBL" id="MCY9576641.1"/>
    </source>
</evidence>
<evidence type="ECO:0000259" key="1">
    <source>
        <dbReference type="Pfam" id="PF10400"/>
    </source>
</evidence>
<dbReference type="Proteomes" id="UP001527057">
    <property type="component" value="Unassembled WGS sequence"/>
</dbReference>
<organism evidence="2 3">
    <name type="scientific">Bacillus xiamenensis</name>
    <dbReference type="NCBI Taxonomy" id="1178537"/>
    <lineage>
        <taxon>Bacteria</taxon>
        <taxon>Bacillati</taxon>
        <taxon>Bacillota</taxon>
        <taxon>Bacilli</taxon>
        <taxon>Bacillales</taxon>
        <taxon>Bacillaceae</taxon>
        <taxon>Bacillus</taxon>
    </lineage>
</organism>
<dbReference type="Pfam" id="PF10400">
    <property type="entry name" value="Vir_act_alpha_C"/>
    <property type="match status" value="1"/>
</dbReference>
<dbReference type="EMBL" id="JAMDMH010000029">
    <property type="protein sequence ID" value="MCY9576641.1"/>
    <property type="molecule type" value="Genomic_DNA"/>
</dbReference>
<protein>
    <recommendedName>
        <fullName evidence="1">Transcription regulator PadR C-terminal domain-containing protein</fullName>
    </recommendedName>
</protein>
<feature type="domain" description="Transcription regulator PadR C-terminal" evidence="1">
    <location>
        <begin position="39"/>
        <end position="95"/>
    </location>
</feature>
<dbReference type="InterPro" id="IPR018309">
    <property type="entry name" value="Tscrpt_reg_PadR_C"/>
</dbReference>
<dbReference type="Gene3D" id="6.10.140.190">
    <property type="match status" value="1"/>
</dbReference>
<gene>
    <name evidence="2" type="ORF">M5W27_12610</name>
</gene>